<name>A0A0N4U467_DRAME</name>
<dbReference type="InterPro" id="IPR005828">
    <property type="entry name" value="MFS_sugar_transport-like"/>
</dbReference>
<feature type="transmembrane region" description="Helical" evidence="8">
    <location>
        <begin position="125"/>
        <end position="146"/>
    </location>
</feature>
<dbReference type="GO" id="GO:0016324">
    <property type="term" value="C:apical plasma membrane"/>
    <property type="evidence" value="ECO:0007669"/>
    <property type="project" value="TreeGrafter"/>
</dbReference>
<dbReference type="PROSITE" id="PS50850">
    <property type="entry name" value="MFS"/>
    <property type="match status" value="1"/>
</dbReference>
<evidence type="ECO:0000313" key="12">
    <source>
        <dbReference type="Proteomes" id="UP000274756"/>
    </source>
</evidence>
<dbReference type="Gene3D" id="1.20.1250.20">
    <property type="entry name" value="MFS general substrate transporter like domains"/>
    <property type="match status" value="2"/>
</dbReference>
<dbReference type="Proteomes" id="UP000038040">
    <property type="component" value="Unplaced"/>
</dbReference>
<dbReference type="NCBIfam" id="TIGR00879">
    <property type="entry name" value="SP"/>
    <property type="match status" value="1"/>
</dbReference>
<proteinExistence type="inferred from homology"/>
<evidence type="ECO:0000256" key="1">
    <source>
        <dbReference type="ARBA" id="ARBA00004141"/>
    </source>
</evidence>
<dbReference type="GO" id="GO:0005366">
    <property type="term" value="F:myo-inositol:proton symporter activity"/>
    <property type="evidence" value="ECO:0007669"/>
    <property type="project" value="TreeGrafter"/>
</dbReference>
<feature type="transmembrane region" description="Helical" evidence="8">
    <location>
        <begin position="287"/>
        <end position="309"/>
    </location>
</feature>
<evidence type="ECO:0000256" key="3">
    <source>
        <dbReference type="ARBA" id="ARBA00022448"/>
    </source>
</evidence>
<feature type="transmembrane region" description="Helical" evidence="8">
    <location>
        <begin position="250"/>
        <end position="272"/>
    </location>
</feature>
<reference evidence="13" key="1">
    <citation type="submission" date="2017-02" db="UniProtKB">
        <authorList>
            <consortium name="WormBaseParasite"/>
        </authorList>
    </citation>
    <scope>IDENTIFICATION</scope>
</reference>
<evidence type="ECO:0000313" key="13">
    <source>
        <dbReference type="WBParaSite" id="DME_0000156301-mRNA-1"/>
    </source>
</evidence>
<reference evidence="10 12" key="2">
    <citation type="submission" date="2018-11" db="EMBL/GenBank/DDBJ databases">
        <authorList>
            <consortium name="Pathogen Informatics"/>
        </authorList>
    </citation>
    <scope>NUCLEOTIDE SEQUENCE [LARGE SCALE GENOMIC DNA]</scope>
</reference>
<dbReference type="PANTHER" id="PTHR48020">
    <property type="entry name" value="PROTON MYO-INOSITOL COTRANSPORTER"/>
    <property type="match status" value="1"/>
</dbReference>
<evidence type="ECO:0000256" key="7">
    <source>
        <dbReference type="RuleBase" id="RU003346"/>
    </source>
</evidence>
<dbReference type="WBParaSite" id="DME_0000156301-mRNA-1">
    <property type="protein sequence ID" value="DME_0000156301-mRNA-1"/>
    <property type="gene ID" value="DME_0000156301"/>
</dbReference>
<feature type="transmembrane region" description="Helical" evidence="8">
    <location>
        <begin position="158"/>
        <end position="181"/>
    </location>
</feature>
<dbReference type="Proteomes" id="UP000274756">
    <property type="component" value="Unassembled WGS sequence"/>
</dbReference>
<gene>
    <name evidence="10" type="ORF">DME_LOCUS5923</name>
</gene>
<feature type="transmembrane region" description="Helical" evidence="8">
    <location>
        <begin position="68"/>
        <end position="86"/>
    </location>
</feature>
<dbReference type="STRING" id="318479.A0A0N4U467"/>
<sequence length="565" mass="62771">MAVIGGFLFGYDTGIVSGAMLYVARSQAMKPLTNNWKELIVGITPGTAAIGALIAGQVSDRYGRKKTIIASSTIFTTGGLICGAALEKISLFIGRFLLGFAIGLASMVVPIYLGEASPSHIRGTLITGFQLMITFGLMAANIVAGIKSGFSYIDPENVGWRLMFGFAALPGIIQFIGFMFLPESPRWLYANKNNEKTTSVLDRIYSGNKEWIEYEFAEISGCVEMEKKCKEENGSSTILRVLTTPHVRKALIIGVLLQAFQQLSGINTIMYYTGTIIQSAGLKDIRLTIWITVGISAVNFFSTFIPMYFVERVGRRKLLFVSIAGVAISLIAMGISFLLINTDSGYTIPHDKIIVDSSVQNYQDCKSYSNCDYCVTDERCGYCHITDTKSGYCLPFDLIDHDKSSTGPCMDMNNITNFTWTSLHCATRFTILPIIVMVCYLAFFSIGYAPMPWVLNAEFYPLWARSTCCSISTFSNWLFNLIISFTFLSLSQAASKFGAFFIYGALTFIAFVIFYINVPETKGYNIEQIETLFMPKNRQNIVKSVDDFGYIGEKDEEHQKIDEKL</sequence>
<evidence type="ECO:0000259" key="9">
    <source>
        <dbReference type="PROSITE" id="PS50850"/>
    </source>
</evidence>
<evidence type="ECO:0000256" key="2">
    <source>
        <dbReference type="ARBA" id="ARBA00010992"/>
    </source>
</evidence>
<evidence type="ECO:0000256" key="5">
    <source>
        <dbReference type="ARBA" id="ARBA00022989"/>
    </source>
</evidence>
<keyword evidence="4 8" id="KW-0812">Transmembrane</keyword>
<dbReference type="PRINTS" id="PR00171">
    <property type="entry name" value="SUGRTRNSPORT"/>
</dbReference>
<dbReference type="PROSITE" id="PS00217">
    <property type="entry name" value="SUGAR_TRANSPORT_2"/>
    <property type="match status" value="1"/>
</dbReference>
<feature type="transmembrane region" description="Helical" evidence="8">
    <location>
        <begin position="92"/>
        <end position="113"/>
    </location>
</feature>
<keyword evidence="12" id="KW-1185">Reference proteome</keyword>
<evidence type="ECO:0000256" key="6">
    <source>
        <dbReference type="ARBA" id="ARBA00023136"/>
    </source>
</evidence>
<comment type="similarity">
    <text evidence="2 7">Belongs to the major facilitator superfamily. Sugar transporter (TC 2.A.1.1) family.</text>
</comment>
<feature type="transmembrane region" description="Helical" evidence="8">
    <location>
        <begin position="429"/>
        <end position="450"/>
    </location>
</feature>
<dbReference type="PROSITE" id="PS00216">
    <property type="entry name" value="SUGAR_TRANSPORT_1"/>
    <property type="match status" value="1"/>
</dbReference>
<evidence type="ECO:0000313" key="10">
    <source>
        <dbReference type="EMBL" id="VDN55950.1"/>
    </source>
</evidence>
<feature type="transmembrane region" description="Helical" evidence="8">
    <location>
        <begin position="500"/>
        <end position="518"/>
    </location>
</feature>
<evidence type="ECO:0000256" key="4">
    <source>
        <dbReference type="ARBA" id="ARBA00022692"/>
    </source>
</evidence>
<accession>A0A0N4U467</accession>
<dbReference type="Pfam" id="PF00083">
    <property type="entry name" value="Sugar_tr"/>
    <property type="match status" value="2"/>
</dbReference>
<feature type="transmembrane region" description="Helical" evidence="8">
    <location>
        <begin position="318"/>
        <end position="340"/>
    </location>
</feature>
<dbReference type="AlphaFoldDB" id="A0A0N4U467"/>
<dbReference type="OrthoDB" id="6339427at2759"/>
<evidence type="ECO:0000313" key="11">
    <source>
        <dbReference type="Proteomes" id="UP000038040"/>
    </source>
</evidence>
<keyword evidence="5 8" id="KW-1133">Transmembrane helix</keyword>
<dbReference type="InterPro" id="IPR005829">
    <property type="entry name" value="Sugar_transporter_CS"/>
</dbReference>
<dbReference type="InterPro" id="IPR020846">
    <property type="entry name" value="MFS_dom"/>
</dbReference>
<comment type="subcellular location">
    <subcellularLocation>
        <location evidence="1">Membrane</location>
        <topology evidence="1">Multi-pass membrane protein</topology>
    </subcellularLocation>
</comment>
<evidence type="ECO:0000256" key="8">
    <source>
        <dbReference type="SAM" id="Phobius"/>
    </source>
</evidence>
<dbReference type="SUPFAM" id="SSF103473">
    <property type="entry name" value="MFS general substrate transporter"/>
    <property type="match status" value="1"/>
</dbReference>
<dbReference type="InterPro" id="IPR036259">
    <property type="entry name" value="MFS_trans_sf"/>
</dbReference>
<protein>
    <submittedName>
        <fullName evidence="13">MFS domain-containing protein</fullName>
    </submittedName>
</protein>
<feature type="transmembrane region" description="Helical" evidence="8">
    <location>
        <begin position="462"/>
        <end position="488"/>
    </location>
</feature>
<dbReference type="PANTHER" id="PTHR48020:SF12">
    <property type="entry name" value="PROTON MYO-INOSITOL COTRANSPORTER"/>
    <property type="match status" value="1"/>
</dbReference>
<organism evidence="11 13">
    <name type="scientific">Dracunculus medinensis</name>
    <name type="common">Guinea worm</name>
    <dbReference type="NCBI Taxonomy" id="318479"/>
    <lineage>
        <taxon>Eukaryota</taxon>
        <taxon>Metazoa</taxon>
        <taxon>Ecdysozoa</taxon>
        <taxon>Nematoda</taxon>
        <taxon>Chromadorea</taxon>
        <taxon>Rhabditida</taxon>
        <taxon>Spirurina</taxon>
        <taxon>Dracunculoidea</taxon>
        <taxon>Dracunculidae</taxon>
        <taxon>Dracunculus</taxon>
    </lineage>
</organism>
<dbReference type="InterPro" id="IPR003663">
    <property type="entry name" value="Sugar/inositol_transpt"/>
</dbReference>
<dbReference type="EMBL" id="UYYG01001153">
    <property type="protein sequence ID" value="VDN55950.1"/>
    <property type="molecule type" value="Genomic_DNA"/>
</dbReference>
<feature type="transmembrane region" description="Helical" evidence="8">
    <location>
        <begin position="39"/>
        <end position="56"/>
    </location>
</feature>
<feature type="domain" description="Major facilitator superfamily (MFS) profile" evidence="9">
    <location>
        <begin position="1"/>
        <end position="522"/>
    </location>
</feature>
<keyword evidence="3 7" id="KW-0813">Transport</keyword>
<keyword evidence="6 8" id="KW-0472">Membrane</keyword>
<dbReference type="InterPro" id="IPR050814">
    <property type="entry name" value="Myo-inositol_Transporter"/>
</dbReference>